<dbReference type="OrthoDB" id="9811121at2"/>
<evidence type="ECO:0000256" key="2">
    <source>
        <dbReference type="PROSITE-ProRule" id="PRU10139"/>
    </source>
</evidence>
<dbReference type="Gene3D" id="3.60.110.10">
    <property type="entry name" value="Carbon-nitrogen hydrolase"/>
    <property type="match status" value="1"/>
</dbReference>
<dbReference type="InterPro" id="IPR003010">
    <property type="entry name" value="C-N_Hydrolase"/>
</dbReference>
<dbReference type="PROSITE" id="PS00921">
    <property type="entry name" value="NITRIL_CHT_2"/>
    <property type="match status" value="1"/>
</dbReference>
<reference evidence="5" key="1">
    <citation type="submission" date="2016-11" db="EMBL/GenBank/DDBJ databases">
        <authorList>
            <person name="Varghese N."/>
            <person name="Submissions S."/>
        </authorList>
    </citation>
    <scope>NUCLEOTIDE SEQUENCE [LARGE SCALE GENOMIC DNA]</scope>
    <source>
        <strain evidence="5">DSM 22212</strain>
    </source>
</reference>
<name>A0A1M6XA33_9BACT</name>
<dbReference type="InterPro" id="IPR044149">
    <property type="entry name" value="Nitrilases_CHs"/>
</dbReference>
<accession>A0A1M6XA33</accession>
<keyword evidence="5" id="KW-1185">Reference proteome</keyword>
<evidence type="ECO:0000313" key="5">
    <source>
        <dbReference type="Proteomes" id="UP000185812"/>
    </source>
</evidence>
<dbReference type="PANTHER" id="PTHR46044:SF1">
    <property type="entry name" value="CN HYDROLASE DOMAIN-CONTAINING PROTEIN"/>
    <property type="match status" value="1"/>
</dbReference>
<sequence>MPWKPCRVAIAQHPPVYLNLEASIERAGQLLLEAAEAGADLIVFPETWLPGYPIWLDEAPGAALWDAPGPKAVYRLLWENALEIPGPLFSKLQALVRESERYVVLGVHERLQGTLYNTQLFLRPDGSWALHRKLIPTYTERLIWGRGDGSTLAVIDTPFGRLGGLICWEHWMPLARAALHARFEQIHVAQWPSVHERHQIASRHYAFEGRCFVLAAGTVLRKQDLLGGLETLPHVPSEARELLDAIPGPPERLLQTGGSAIIGPDGAYLAEPLWNEPAFVTATLEPERIAEGLLTLDVDGHYARPDIFHLEVDTRPQVSVTFRTDHP</sequence>
<feature type="domain" description="CN hydrolase" evidence="3">
    <location>
        <begin position="6"/>
        <end position="286"/>
    </location>
</feature>
<comment type="similarity">
    <text evidence="1">Belongs to the carbon-nitrogen hydrolase superfamily. Nitrilase family.</text>
</comment>
<evidence type="ECO:0000313" key="4">
    <source>
        <dbReference type="EMBL" id="SHL02635.1"/>
    </source>
</evidence>
<keyword evidence="4" id="KW-0378">Hydrolase</keyword>
<evidence type="ECO:0000256" key="1">
    <source>
        <dbReference type="ARBA" id="ARBA00008129"/>
    </source>
</evidence>
<dbReference type="SUPFAM" id="SSF56317">
    <property type="entry name" value="Carbon-nitrogen hydrolase"/>
    <property type="match status" value="1"/>
</dbReference>
<dbReference type="RefSeq" id="WP_072716360.1">
    <property type="nucleotide sequence ID" value="NZ_FRAU01000010.1"/>
</dbReference>
<evidence type="ECO:0000259" key="3">
    <source>
        <dbReference type="PROSITE" id="PS50263"/>
    </source>
</evidence>
<dbReference type="PANTHER" id="PTHR46044">
    <property type="entry name" value="NITRILASE"/>
    <property type="match status" value="1"/>
</dbReference>
<dbReference type="CDD" id="cd07564">
    <property type="entry name" value="nitrilases_CHs"/>
    <property type="match status" value="1"/>
</dbReference>
<dbReference type="InterPro" id="IPR036526">
    <property type="entry name" value="C-N_Hydrolase_sf"/>
</dbReference>
<gene>
    <name evidence="4" type="ORF">SAMN04488087_2557</name>
</gene>
<dbReference type="STRING" id="633813.SAMN04488087_2557"/>
<proteinExistence type="inferred from homology"/>
<dbReference type="Pfam" id="PF00795">
    <property type="entry name" value="CN_hydrolase"/>
    <property type="match status" value="1"/>
</dbReference>
<dbReference type="AlphaFoldDB" id="A0A1M6XA33"/>
<organism evidence="4 5">
    <name type="scientific">Rhodothermus profundi</name>
    <dbReference type="NCBI Taxonomy" id="633813"/>
    <lineage>
        <taxon>Bacteria</taxon>
        <taxon>Pseudomonadati</taxon>
        <taxon>Rhodothermota</taxon>
        <taxon>Rhodothermia</taxon>
        <taxon>Rhodothermales</taxon>
        <taxon>Rhodothermaceae</taxon>
        <taxon>Rhodothermus</taxon>
    </lineage>
</organism>
<dbReference type="InterPro" id="IPR000132">
    <property type="entry name" value="Nitrilase/CN_hydratase_CS"/>
</dbReference>
<dbReference type="GO" id="GO:0000257">
    <property type="term" value="F:nitrilase activity"/>
    <property type="evidence" value="ECO:0007669"/>
    <property type="project" value="UniProtKB-ARBA"/>
</dbReference>
<protein>
    <submittedName>
        <fullName evidence="4">Predicted amidohydrolase</fullName>
    </submittedName>
</protein>
<dbReference type="EMBL" id="FRAU01000010">
    <property type="protein sequence ID" value="SHL02635.1"/>
    <property type="molecule type" value="Genomic_DNA"/>
</dbReference>
<dbReference type="PROSITE" id="PS50263">
    <property type="entry name" value="CN_HYDROLASE"/>
    <property type="match status" value="1"/>
</dbReference>
<dbReference type="PROSITE" id="PS00920">
    <property type="entry name" value="NITRIL_CHT_1"/>
    <property type="match status" value="1"/>
</dbReference>
<dbReference type="Proteomes" id="UP000185812">
    <property type="component" value="Unassembled WGS sequence"/>
</dbReference>
<feature type="active site" description="Proton acceptor" evidence="2">
    <location>
        <position position="46"/>
    </location>
</feature>